<evidence type="ECO:0000256" key="2">
    <source>
        <dbReference type="SAM" id="MobiDB-lite"/>
    </source>
</evidence>
<dbReference type="PANTHER" id="PTHR13103:SF2">
    <property type="entry name" value="IQCJ-SCHIP1 READTHROUGH TRANSCRIPT PROTEIN-RELATED"/>
    <property type="match status" value="1"/>
</dbReference>
<dbReference type="GO" id="GO:0030054">
    <property type="term" value="C:cell junction"/>
    <property type="evidence" value="ECO:0007669"/>
    <property type="project" value="TreeGrafter"/>
</dbReference>
<evidence type="ECO:0000313" key="5">
    <source>
        <dbReference type="WBParaSite" id="PSAMB.scaffold394size53456.g5677.t1"/>
    </source>
</evidence>
<feature type="compositionally biased region" description="Polar residues" evidence="2">
    <location>
        <begin position="353"/>
        <end position="368"/>
    </location>
</feature>
<proteinExistence type="predicted"/>
<feature type="compositionally biased region" description="Polar residues" evidence="2">
    <location>
        <begin position="183"/>
        <end position="197"/>
    </location>
</feature>
<feature type="compositionally biased region" description="Acidic residues" evidence="2">
    <location>
        <begin position="244"/>
        <end position="254"/>
    </location>
</feature>
<protein>
    <submittedName>
        <fullName evidence="5">Schwannomin interacting protein 1 C-terminal domain-containing protein</fullName>
    </submittedName>
</protein>
<dbReference type="InterPro" id="IPR015649">
    <property type="entry name" value="SCHIP_1_C"/>
</dbReference>
<keyword evidence="1" id="KW-0175">Coiled coil</keyword>
<reference evidence="5" key="1">
    <citation type="submission" date="2022-11" db="UniProtKB">
        <authorList>
            <consortium name="WormBaseParasite"/>
        </authorList>
    </citation>
    <scope>IDENTIFICATION</scope>
</reference>
<organism evidence="4 5">
    <name type="scientific">Plectus sambesii</name>
    <dbReference type="NCBI Taxonomy" id="2011161"/>
    <lineage>
        <taxon>Eukaryota</taxon>
        <taxon>Metazoa</taxon>
        <taxon>Ecdysozoa</taxon>
        <taxon>Nematoda</taxon>
        <taxon>Chromadorea</taxon>
        <taxon>Plectida</taxon>
        <taxon>Plectina</taxon>
        <taxon>Plectoidea</taxon>
        <taxon>Plectidae</taxon>
        <taxon>Plectus</taxon>
    </lineage>
</organism>
<dbReference type="InterPro" id="IPR039045">
    <property type="entry name" value="SCHIP_1"/>
</dbReference>
<feature type="region of interest" description="Disordered" evidence="2">
    <location>
        <begin position="467"/>
        <end position="541"/>
    </location>
</feature>
<dbReference type="AlphaFoldDB" id="A0A914WF33"/>
<keyword evidence="4" id="KW-1185">Reference proteome</keyword>
<feature type="compositionally biased region" description="Acidic residues" evidence="2">
    <location>
        <begin position="467"/>
        <end position="485"/>
    </location>
</feature>
<dbReference type="Pfam" id="PF10148">
    <property type="entry name" value="SCHIP-1_C"/>
    <property type="match status" value="1"/>
</dbReference>
<dbReference type="GO" id="GO:0005886">
    <property type="term" value="C:plasma membrane"/>
    <property type="evidence" value="ECO:0007669"/>
    <property type="project" value="TreeGrafter"/>
</dbReference>
<evidence type="ECO:0000256" key="1">
    <source>
        <dbReference type="ARBA" id="ARBA00023054"/>
    </source>
</evidence>
<feature type="region of interest" description="Disordered" evidence="2">
    <location>
        <begin position="349"/>
        <end position="368"/>
    </location>
</feature>
<feature type="domain" description="Schwannomin interacting protein 1 C-terminal" evidence="3">
    <location>
        <begin position="413"/>
        <end position="616"/>
    </location>
</feature>
<feature type="region of interest" description="Disordered" evidence="2">
    <location>
        <begin position="423"/>
        <end position="446"/>
    </location>
</feature>
<feature type="region of interest" description="Disordered" evidence="2">
    <location>
        <begin position="226"/>
        <end position="301"/>
    </location>
</feature>
<feature type="compositionally biased region" description="Basic and acidic residues" evidence="2">
    <location>
        <begin position="524"/>
        <end position="541"/>
    </location>
</feature>
<feature type="compositionally biased region" description="Basic and acidic residues" evidence="2">
    <location>
        <begin position="266"/>
        <end position="277"/>
    </location>
</feature>
<dbReference type="GO" id="GO:0035332">
    <property type="term" value="P:positive regulation of hippo signaling"/>
    <property type="evidence" value="ECO:0007669"/>
    <property type="project" value="TreeGrafter"/>
</dbReference>
<dbReference type="PANTHER" id="PTHR13103">
    <property type="entry name" value="SCHWANNOMIN INTERACTING PROTEIN 1"/>
    <property type="match status" value="1"/>
</dbReference>
<sequence>MRHDQADAQRDHHRPVLATSTFAFASGKCRLAANYDTVKARCGNRKVQSTDDASHHDENHIRRVHPFSSLRDAIEEGSKNENSLRNVLEKLIVSARHSLSRSVGRRGRRSWVLCRRDYLTRGHRVTRRPDRTALQQDNSDIVGREAMATIATEEDRRPCSPDSANNNAVAFISHSTHRPPTDSPNGNSDSGIDTESVMTPASACNSSALDIARVLSADESALTAIERPLAPDEPGPEVCVDESAGFEDDEDDDDASHSSSLESEESEQRRANERLALSDDGGDDGSSTSCSDDSFEITSPVDTMRSLALGMHKPSTSTIQQELQGVENEVDNAAPAVVVAEKPKAPVVVRTGSGKSDSTDSFQRSLSETARQSIHDELNKLDTALPELDFDRLEQQLNTAAKEREMSQRRMLGEQVRRRLAMEADEGASGPCFPPAPTTRPKRSNLGHRLQTGMNLQVCFMNDIAPAEEDDNDDAGSSSGEDDNDFGAVPKSHSTPNLGGRRRKRDGFNRSASNVGDASNLRASEIRQKEADAQPADLNERRSRLEAETRTMLHKAKQAAHMQMEVEKQARAARSPIEDVIGVPLARKLSRVQLSKMGVTQLQIIVNDLHTKISGIRFRIFKR</sequence>
<evidence type="ECO:0000313" key="4">
    <source>
        <dbReference type="Proteomes" id="UP000887566"/>
    </source>
</evidence>
<accession>A0A914WF33</accession>
<dbReference type="Proteomes" id="UP000887566">
    <property type="component" value="Unplaced"/>
</dbReference>
<dbReference type="WBParaSite" id="PSAMB.scaffold394size53456.g5677.t1">
    <property type="protein sequence ID" value="PSAMB.scaffold394size53456.g5677.t1"/>
    <property type="gene ID" value="PSAMB.scaffold394size53456.g5677"/>
</dbReference>
<feature type="region of interest" description="Disordered" evidence="2">
    <location>
        <begin position="174"/>
        <end position="197"/>
    </location>
</feature>
<name>A0A914WF33_9BILA</name>
<evidence type="ECO:0000259" key="3">
    <source>
        <dbReference type="Pfam" id="PF10148"/>
    </source>
</evidence>